<feature type="domain" description="Fatty acid desaturase" evidence="2">
    <location>
        <begin position="75"/>
        <end position="338"/>
    </location>
</feature>
<sequence>MVLTRVGGSARASVSLQALSAPERNLVATAHKLCGDLATPKPAIYWTDLIVTALTGYGAFAGAVLAPSTPVASMFFVVAALALYRGVSFIHEVSHLRPQDVPGFRNGYDALIGVPFLTPSLMYEGVHNQHHAKSRYGTALDPEYLPLASGSFGQIALFLLVSLLAPVGLLLRFALLAPLSALSPALRRFVVERCSALAINPEYRREAPTGPQARRFVLLETLCSVWALTFLTLAATGVMSPRVFFTALALGSAVAVVNQFRTLVAHHWENDHGEEMTPTEQFLDSVNVPPPATLPMLWAPVGLRYHGLHHLLPRLPYHALGKAHARLCALLPPDSPYHKGSHRGFWQVALRLLRAVGVRRGVAVAPRQ</sequence>
<comment type="caution">
    <text evidence="3">The sequence shown here is derived from an EMBL/GenBank/DDBJ whole genome shotgun (WGS) entry which is preliminary data.</text>
</comment>
<dbReference type="AlphaFoldDB" id="A0A9W6JGP3"/>
<proteinExistence type="predicted"/>
<feature type="transmembrane region" description="Helical" evidence="1">
    <location>
        <begin position="216"/>
        <end position="237"/>
    </location>
</feature>
<feature type="transmembrane region" description="Helical" evidence="1">
    <location>
        <begin position="155"/>
        <end position="179"/>
    </location>
</feature>
<dbReference type="InterPro" id="IPR005804">
    <property type="entry name" value="FA_desaturase_dom"/>
</dbReference>
<reference evidence="3" key="2">
    <citation type="submission" date="2023-01" db="EMBL/GenBank/DDBJ databases">
        <authorList>
            <person name="Sun Q."/>
            <person name="Evtushenko L."/>
        </authorList>
    </citation>
    <scope>NUCLEOTIDE SEQUENCE</scope>
    <source>
        <strain evidence="3">VKM B-2555</strain>
    </source>
</reference>
<keyword evidence="1" id="KW-1133">Transmembrane helix</keyword>
<feature type="transmembrane region" description="Helical" evidence="1">
    <location>
        <begin position="71"/>
        <end position="90"/>
    </location>
</feature>
<name>A0A9W6JGP3_9HYPH</name>
<protein>
    <submittedName>
        <fullName evidence="3">DesA-family fatty acid desaturase</fullName>
    </submittedName>
</protein>
<evidence type="ECO:0000313" key="3">
    <source>
        <dbReference type="EMBL" id="GLK75933.1"/>
    </source>
</evidence>
<reference evidence="3" key="1">
    <citation type="journal article" date="2014" name="Int. J. Syst. Evol. Microbiol.">
        <title>Complete genome sequence of Corynebacterium casei LMG S-19264T (=DSM 44701T), isolated from a smear-ripened cheese.</title>
        <authorList>
            <consortium name="US DOE Joint Genome Institute (JGI-PGF)"/>
            <person name="Walter F."/>
            <person name="Albersmeier A."/>
            <person name="Kalinowski J."/>
            <person name="Ruckert C."/>
        </authorList>
    </citation>
    <scope>NUCLEOTIDE SEQUENCE</scope>
    <source>
        <strain evidence="3">VKM B-2555</strain>
    </source>
</reference>
<feature type="transmembrane region" description="Helical" evidence="1">
    <location>
        <begin position="43"/>
        <end position="64"/>
    </location>
</feature>
<dbReference type="EMBL" id="BSFK01000005">
    <property type="protein sequence ID" value="GLK75933.1"/>
    <property type="molecule type" value="Genomic_DNA"/>
</dbReference>
<dbReference type="Proteomes" id="UP001143364">
    <property type="component" value="Unassembled WGS sequence"/>
</dbReference>
<dbReference type="GO" id="GO:0006629">
    <property type="term" value="P:lipid metabolic process"/>
    <property type="evidence" value="ECO:0007669"/>
    <property type="project" value="InterPro"/>
</dbReference>
<organism evidence="3 4">
    <name type="scientific">Methylopila jiangsuensis</name>
    <dbReference type="NCBI Taxonomy" id="586230"/>
    <lineage>
        <taxon>Bacteria</taxon>
        <taxon>Pseudomonadati</taxon>
        <taxon>Pseudomonadota</taxon>
        <taxon>Alphaproteobacteria</taxon>
        <taxon>Hyphomicrobiales</taxon>
        <taxon>Methylopilaceae</taxon>
        <taxon>Methylopila</taxon>
    </lineage>
</organism>
<accession>A0A9W6JGP3</accession>
<dbReference type="Pfam" id="PF00487">
    <property type="entry name" value="FA_desaturase"/>
    <property type="match status" value="1"/>
</dbReference>
<keyword evidence="4" id="KW-1185">Reference proteome</keyword>
<keyword evidence="1" id="KW-0812">Transmembrane</keyword>
<evidence type="ECO:0000313" key="4">
    <source>
        <dbReference type="Proteomes" id="UP001143364"/>
    </source>
</evidence>
<evidence type="ECO:0000259" key="2">
    <source>
        <dbReference type="Pfam" id="PF00487"/>
    </source>
</evidence>
<keyword evidence="1" id="KW-0472">Membrane</keyword>
<dbReference type="CDD" id="cd01060">
    <property type="entry name" value="Membrane-FADS-like"/>
    <property type="match status" value="1"/>
</dbReference>
<evidence type="ECO:0000256" key="1">
    <source>
        <dbReference type="SAM" id="Phobius"/>
    </source>
</evidence>
<gene>
    <name evidence="3" type="ORF">GCM10008171_11870</name>
</gene>